<feature type="region of interest" description="Disordered" evidence="1">
    <location>
        <begin position="316"/>
        <end position="340"/>
    </location>
</feature>
<evidence type="ECO:0000313" key="2">
    <source>
        <dbReference type="EMBL" id="QWB27215.1"/>
    </source>
</evidence>
<evidence type="ECO:0000256" key="1">
    <source>
        <dbReference type="SAM" id="MobiDB-lite"/>
    </source>
</evidence>
<dbReference type="InterPro" id="IPR026988">
    <property type="entry name" value="YaaC-like"/>
</dbReference>
<name>A0ABX8G117_9ACTN</name>
<organism evidence="2 3">
    <name type="scientific">Streptomyces koelreuteriae</name>
    <dbReference type="NCBI Taxonomy" id="2838015"/>
    <lineage>
        <taxon>Bacteria</taxon>
        <taxon>Bacillati</taxon>
        <taxon>Actinomycetota</taxon>
        <taxon>Actinomycetes</taxon>
        <taxon>Kitasatosporales</taxon>
        <taxon>Streptomycetaceae</taxon>
        <taxon>Streptomyces</taxon>
    </lineage>
</organism>
<proteinExistence type="predicted"/>
<dbReference type="RefSeq" id="WP_215123005.1">
    <property type="nucleotide sequence ID" value="NZ_CP075896.1"/>
</dbReference>
<reference evidence="3" key="1">
    <citation type="submission" date="2021-05" db="EMBL/GenBank/DDBJ databases">
        <title>Direct Submission.</title>
        <authorList>
            <person name="Li K."/>
            <person name="Gao J."/>
        </authorList>
    </citation>
    <scope>NUCLEOTIDE SEQUENCE [LARGE SCALE GENOMIC DNA]</scope>
    <source>
        <strain evidence="3">MG62</strain>
    </source>
</reference>
<dbReference type="EMBL" id="CP075896">
    <property type="protein sequence ID" value="QWB27215.1"/>
    <property type="molecule type" value="Genomic_DNA"/>
</dbReference>
<keyword evidence="3" id="KW-1185">Reference proteome</keyword>
<evidence type="ECO:0000313" key="3">
    <source>
        <dbReference type="Proteomes" id="UP000679629"/>
    </source>
</evidence>
<gene>
    <name evidence="2" type="ORF">KJK29_34035</name>
</gene>
<dbReference type="Pfam" id="PF14175">
    <property type="entry name" value="YaaC"/>
    <property type="match status" value="1"/>
</dbReference>
<protein>
    <submittedName>
        <fullName evidence="2">Uncharacterized protein</fullName>
    </submittedName>
</protein>
<dbReference type="Proteomes" id="UP000679629">
    <property type="component" value="Chromosome"/>
</dbReference>
<sequence length="340" mass="37023">MHSHEERHHTFVDALKSMERLFRQAEEQPPAARPLPLLHGLCQAARAIASCAPGVADDGWRLTSNGIRSTAPLPGDLADIALVTEPPGSAGGFARVSEILGSPVWGDTPLRLEDAWDALPVNLDHPLTDRRRRTPLYVHGDVGDGSPHAILTVVVCDIPDHVIRAGTSEALDEHLGFFPPAATCHGYGCHVRDGALVPALSPFPHGRGGIRMNWVMPQGETGRSARLDRLRSMTTEYAGNRYFMPVIPSLRAELHPLMAWWAVLCGLGSLMHDRPDDWRAHLGTEGAVRPTESVSHLLREAPRELPHLIAEALEQAAATTSSHDQDRSSRPKSGPHHPAM</sequence>
<accession>A0ABX8G117</accession>